<proteinExistence type="predicted"/>
<dbReference type="Gene3D" id="1.10.238.10">
    <property type="entry name" value="EF-hand"/>
    <property type="match status" value="1"/>
</dbReference>
<dbReference type="EMBL" id="DAKRPA010000018">
    <property type="protein sequence ID" value="DBA03505.1"/>
    <property type="molecule type" value="Genomic_DNA"/>
</dbReference>
<keyword evidence="1" id="KW-0106">Calcium</keyword>
<accession>A0AAV2ZBZ5</accession>
<evidence type="ECO:0000313" key="3">
    <source>
        <dbReference type="EMBL" id="DBA03505.1"/>
    </source>
</evidence>
<dbReference type="InterPro" id="IPR018247">
    <property type="entry name" value="EF_Hand_1_Ca_BS"/>
</dbReference>
<dbReference type="Pfam" id="PF13202">
    <property type="entry name" value="EF-hand_5"/>
    <property type="match status" value="1"/>
</dbReference>
<protein>
    <recommendedName>
        <fullName evidence="2">EF-hand domain-containing protein</fullName>
    </recommendedName>
</protein>
<organism evidence="3 4">
    <name type="scientific">Lagenidium giganteum</name>
    <dbReference type="NCBI Taxonomy" id="4803"/>
    <lineage>
        <taxon>Eukaryota</taxon>
        <taxon>Sar</taxon>
        <taxon>Stramenopiles</taxon>
        <taxon>Oomycota</taxon>
        <taxon>Peronosporomycetes</taxon>
        <taxon>Pythiales</taxon>
        <taxon>Pythiaceae</taxon>
    </lineage>
</organism>
<comment type="caution">
    <text evidence="3">The sequence shown here is derived from an EMBL/GenBank/DDBJ whole genome shotgun (WGS) entry which is preliminary data.</text>
</comment>
<dbReference type="CDD" id="cd00051">
    <property type="entry name" value="EFh"/>
    <property type="match status" value="1"/>
</dbReference>
<dbReference type="SMART" id="SM00054">
    <property type="entry name" value="EFh"/>
    <property type="match status" value="2"/>
</dbReference>
<feature type="domain" description="EF-hand" evidence="2">
    <location>
        <begin position="118"/>
        <end position="153"/>
    </location>
</feature>
<dbReference type="Proteomes" id="UP001146120">
    <property type="component" value="Unassembled WGS sequence"/>
</dbReference>
<name>A0AAV2ZBZ5_9STRA</name>
<reference evidence="3" key="2">
    <citation type="journal article" date="2023" name="Microbiol Resour">
        <title>Decontamination and Annotation of the Draft Genome Sequence of the Oomycete Lagenidium giganteum ARSEF 373.</title>
        <authorList>
            <person name="Morgan W.R."/>
            <person name="Tartar A."/>
        </authorList>
    </citation>
    <scope>NUCLEOTIDE SEQUENCE</scope>
    <source>
        <strain evidence="3">ARSEF 373</strain>
    </source>
</reference>
<dbReference type="AlphaFoldDB" id="A0AAV2ZBZ5"/>
<dbReference type="PROSITE" id="PS00018">
    <property type="entry name" value="EF_HAND_1"/>
    <property type="match status" value="1"/>
</dbReference>
<dbReference type="GO" id="GO:0005509">
    <property type="term" value="F:calcium ion binding"/>
    <property type="evidence" value="ECO:0007669"/>
    <property type="project" value="InterPro"/>
</dbReference>
<sequence length="474" mass="52933">MGKAELQLTEAYRVQLKNPNVTAAMESLQSTHELQAGDTLVEIVLADAMHGWFGVTVDKNGVGLRFFRIFSAMDIDGSNSIDLDEFHVFFGLPRTTFSDQVFSGLDFLLNMWNFCTMTPKDLQAHVFNIYDDDRNGTLDSAECDSLFRLLYHTNELSNDIKQLLKDVDANGDGLLSLGKYTSSQTQTHECLGRAFWLKESKKRAKVLSEQRDIFALVKQQLQQDAQAGPTAKDVLPSVQAGLRKEGTQMKASDRLAAKQRQQEIEDLDKWTIEQQQQPLVGDYVAAFIQRHIVDCNLQAKSRETTQEAIKEATELRHNLAVCTKKLDEAKAKLTALWQEEEKETIKKEHDKIKSVAKGLGATSLGKQSTVGGYLQQKLDAAEQEIQQTYATKWETLHKGALRQAEKAFQAQLPAVAPKPKDTKALTPATTRVVPVPAEVWTQCYDASSGSMYYTSSLGNSTWEAHASYVPYQAG</sequence>
<evidence type="ECO:0000256" key="1">
    <source>
        <dbReference type="ARBA" id="ARBA00022837"/>
    </source>
</evidence>
<gene>
    <name evidence="3" type="ORF">N0F65_011406</name>
</gene>
<dbReference type="SUPFAM" id="SSF47473">
    <property type="entry name" value="EF-hand"/>
    <property type="match status" value="1"/>
</dbReference>
<dbReference type="PROSITE" id="PS50222">
    <property type="entry name" value="EF_HAND_2"/>
    <property type="match status" value="1"/>
</dbReference>
<evidence type="ECO:0000313" key="4">
    <source>
        <dbReference type="Proteomes" id="UP001146120"/>
    </source>
</evidence>
<keyword evidence="4" id="KW-1185">Reference proteome</keyword>
<dbReference type="InterPro" id="IPR011992">
    <property type="entry name" value="EF-hand-dom_pair"/>
</dbReference>
<dbReference type="InterPro" id="IPR002048">
    <property type="entry name" value="EF_hand_dom"/>
</dbReference>
<reference evidence="3" key="1">
    <citation type="submission" date="2022-11" db="EMBL/GenBank/DDBJ databases">
        <authorList>
            <person name="Morgan W.R."/>
            <person name="Tartar A."/>
        </authorList>
    </citation>
    <scope>NUCLEOTIDE SEQUENCE</scope>
    <source>
        <strain evidence="3">ARSEF 373</strain>
    </source>
</reference>
<evidence type="ECO:0000259" key="2">
    <source>
        <dbReference type="PROSITE" id="PS50222"/>
    </source>
</evidence>